<dbReference type="EMBL" id="OW152819">
    <property type="protein sequence ID" value="CAH2074364.1"/>
    <property type="molecule type" value="Genomic_DNA"/>
</dbReference>
<name>A0ABN8J672_9NEOP</name>
<gene>
    <name evidence="2" type="ORF">IPOD504_LOCUS16042</name>
</gene>
<sequence>MSRKSRQGYSIRHLLQLPNARSPPSTPPHPPAPCIKAHLTCYSLLSAKRIISEQDSGYRDKAFEGPIRRDSHALRAFIGKYPRGNNNKY</sequence>
<feature type="region of interest" description="Disordered" evidence="1">
    <location>
        <begin position="1"/>
        <end position="32"/>
    </location>
</feature>
<keyword evidence="3" id="KW-1185">Reference proteome</keyword>
<protein>
    <submittedName>
        <fullName evidence="2">Uncharacterized protein</fullName>
    </submittedName>
</protein>
<feature type="non-terminal residue" evidence="2">
    <location>
        <position position="89"/>
    </location>
</feature>
<dbReference type="Proteomes" id="UP000837857">
    <property type="component" value="Chromosome 7"/>
</dbReference>
<organism evidence="2 3">
    <name type="scientific">Iphiclides podalirius</name>
    <name type="common">scarce swallowtail</name>
    <dbReference type="NCBI Taxonomy" id="110791"/>
    <lineage>
        <taxon>Eukaryota</taxon>
        <taxon>Metazoa</taxon>
        <taxon>Ecdysozoa</taxon>
        <taxon>Arthropoda</taxon>
        <taxon>Hexapoda</taxon>
        <taxon>Insecta</taxon>
        <taxon>Pterygota</taxon>
        <taxon>Neoptera</taxon>
        <taxon>Endopterygota</taxon>
        <taxon>Lepidoptera</taxon>
        <taxon>Glossata</taxon>
        <taxon>Ditrysia</taxon>
        <taxon>Papilionoidea</taxon>
        <taxon>Papilionidae</taxon>
        <taxon>Papilioninae</taxon>
        <taxon>Iphiclides</taxon>
    </lineage>
</organism>
<proteinExistence type="predicted"/>
<evidence type="ECO:0000313" key="2">
    <source>
        <dbReference type="EMBL" id="CAH2074364.1"/>
    </source>
</evidence>
<accession>A0ABN8J672</accession>
<evidence type="ECO:0000313" key="3">
    <source>
        <dbReference type="Proteomes" id="UP000837857"/>
    </source>
</evidence>
<evidence type="ECO:0000256" key="1">
    <source>
        <dbReference type="SAM" id="MobiDB-lite"/>
    </source>
</evidence>
<reference evidence="2" key="1">
    <citation type="submission" date="2022-03" db="EMBL/GenBank/DDBJ databases">
        <authorList>
            <person name="Martin H S."/>
        </authorList>
    </citation>
    <scope>NUCLEOTIDE SEQUENCE</scope>
</reference>